<comment type="caution">
    <text evidence="1">The sequence shown here is derived from an EMBL/GenBank/DDBJ whole genome shotgun (WGS) entry which is preliminary data.</text>
</comment>
<accession>A0ACB8W2N3</accession>
<sequence>MYKVVSCLSGRSAGLTGQAYSLPGLAKFHLGSGAVCQKSALKYRPADLPEMPACSFKSEEYMEWIMEIRKQNCNPMTTKITYYKKPMFIHQGYMQWLWDVDGRRYLDLFAGVATVSVGHCHSGSRGSYHGGTQQTMGLNSNSPYKYPVATTSGCTNGDNERTKGEQQLHECHCMANEKYIGQLNETFATSVPICVAAFFGEPIQFLLSLDVSTYLMTELAKLRDKYEIIGDVRGKGLHIGVEMVKDKSSRDPLPSEAMSEIFEDIKDMGVLIGK</sequence>
<organism evidence="1 2">
    <name type="scientific">Scortum barcoo</name>
    <name type="common">barcoo grunter</name>
    <dbReference type="NCBI Taxonomy" id="214431"/>
    <lineage>
        <taxon>Eukaryota</taxon>
        <taxon>Metazoa</taxon>
        <taxon>Chordata</taxon>
        <taxon>Craniata</taxon>
        <taxon>Vertebrata</taxon>
        <taxon>Euteleostomi</taxon>
        <taxon>Actinopterygii</taxon>
        <taxon>Neopterygii</taxon>
        <taxon>Teleostei</taxon>
        <taxon>Neoteleostei</taxon>
        <taxon>Acanthomorphata</taxon>
        <taxon>Eupercaria</taxon>
        <taxon>Centrarchiformes</taxon>
        <taxon>Terapontoidei</taxon>
        <taxon>Terapontidae</taxon>
        <taxon>Scortum</taxon>
    </lineage>
</organism>
<proteinExistence type="predicted"/>
<keyword evidence="2" id="KW-1185">Reference proteome</keyword>
<reference evidence="1" key="1">
    <citation type="submission" date="2022-04" db="EMBL/GenBank/DDBJ databases">
        <title>Jade perch genome.</title>
        <authorList>
            <person name="Chao B."/>
        </authorList>
    </citation>
    <scope>NUCLEOTIDE SEQUENCE</scope>
    <source>
        <strain evidence="1">CB-2022</strain>
    </source>
</reference>
<gene>
    <name evidence="1" type="ORF">L3Q82_012568</name>
</gene>
<dbReference type="Proteomes" id="UP000831701">
    <property type="component" value="Chromosome 15"/>
</dbReference>
<name>A0ACB8W2N3_9TELE</name>
<dbReference type="EMBL" id="CM041545">
    <property type="protein sequence ID" value="KAI3362240.1"/>
    <property type="molecule type" value="Genomic_DNA"/>
</dbReference>
<evidence type="ECO:0000313" key="1">
    <source>
        <dbReference type="EMBL" id="KAI3362240.1"/>
    </source>
</evidence>
<protein>
    <submittedName>
        <fullName evidence="1">Uncharacterized protein</fullName>
    </submittedName>
</protein>
<evidence type="ECO:0000313" key="2">
    <source>
        <dbReference type="Proteomes" id="UP000831701"/>
    </source>
</evidence>